<sequence length="75" mass="8604">MTEVKLILYKKSERGKKRRYRRKKEPSGDNKQEQIIEAPTPKNTDSNSGVNKALPPVLTTKINDNIAPEIKKQIE</sequence>
<accession>A0A1I7X7Z0</accession>
<evidence type="ECO:0000256" key="1">
    <source>
        <dbReference type="SAM" id="MobiDB-lite"/>
    </source>
</evidence>
<reference evidence="3" key="1">
    <citation type="submission" date="2016-11" db="UniProtKB">
        <authorList>
            <consortium name="WormBaseParasite"/>
        </authorList>
    </citation>
    <scope>IDENTIFICATION</scope>
</reference>
<evidence type="ECO:0000313" key="2">
    <source>
        <dbReference type="Proteomes" id="UP000095283"/>
    </source>
</evidence>
<dbReference type="WBParaSite" id="Hba_13545">
    <property type="protein sequence ID" value="Hba_13545"/>
    <property type="gene ID" value="Hba_13545"/>
</dbReference>
<proteinExistence type="predicted"/>
<dbReference type="Proteomes" id="UP000095283">
    <property type="component" value="Unplaced"/>
</dbReference>
<name>A0A1I7X7Z0_HETBA</name>
<protein>
    <submittedName>
        <fullName evidence="3">Uncharacterized protein</fullName>
    </submittedName>
</protein>
<organism evidence="2 3">
    <name type="scientific">Heterorhabditis bacteriophora</name>
    <name type="common">Entomopathogenic nematode worm</name>
    <dbReference type="NCBI Taxonomy" id="37862"/>
    <lineage>
        <taxon>Eukaryota</taxon>
        <taxon>Metazoa</taxon>
        <taxon>Ecdysozoa</taxon>
        <taxon>Nematoda</taxon>
        <taxon>Chromadorea</taxon>
        <taxon>Rhabditida</taxon>
        <taxon>Rhabditina</taxon>
        <taxon>Rhabditomorpha</taxon>
        <taxon>Strongyloidea</taxon>
        <taxon>Heterorhabditidae</taxon>
        <taxon>Heterorhabditis</taxon>
    </lineage>
</organism>
<feature type="compositionally biased region" description="Polar residues" evidence="1">
    <location>
        <begin position="41"/>
        <end position="50"/>
    </location>
</feature>
<evidence type="ECO:0000313" key="3">
    <source>
        <dbReference type="WBParaSite" id="Hba_13545"/>
    </source>
</evidence>
<feature type="compositionally biased region" description="Basic residues" evidence="1">
    <location>
        <begin position="13"/>
        <end position="24"/>
    </location>
</feature>
<feature type="compositionally biased region" description="Basic and acidic residues" evidence="1">
    <location>
        <begin position="25"/>
        <end position="34"/>
    </location>
</feature>
<dbReference type="AlphaFoldDB" id="A0A1I7X7Z0"/>
<keyword evidence="2" id="KW-1185">Reference proteome</keyword>
<feature type="region of interest" description="Disordered" evidence="1">
    <location>
        <begin position="1"/>
        <end position="56"/>
    </location>
</feature>